<evidence type="ECO:0000313" key="1">
    <source>
        <dbReference type="EMBL" id="VDK36136.1"/>
    </source>
</evidence>
<dbReference type="EMBL" id="UYRS01018470">
    <property type="protein sequence ID" value="VDK36136.1"/>
    <property type="molecule type" value="Genomic_DNA"/>
</dbReference>
<protein>
    <submittedName>
        <fullName evidence="3">Arrestin_C domain-containing protein</fullName>
    </submittedName>
</protein>
<reference evidence="1 2" key="2">
    <citation type="submission" date="2018-11" db="EMBL/GenBank/DDBJ databases">
        <authorList>
            <consortium name="Pathogen Informatics"/>
        </authorList>
    </citation>
    <scope>NUCLEOTIDE SEQUENCE [LARGE SCALE GENOMIC DNA]</scope>
</reference>
<accession>A0A0R3W772</accession>
<reference evidence="3" key="1">
    <citation type="submission" date="2017-02" db="UniProtKB">
        <authorList>
            <consortium name="WormBaseParasite"/>
        </authorList>
    </citation>
    <scope>IDENTIFICATION</scope>
</reference>
<gene>
    <name evidence="1" type="ORF">TASK_LOCUS6106</name>
</gene>
<dbReference type="WBParaSite" id="TASK_0000610501-mRNA-1">
    <property type="protein sequence ID" value="TASK_0000610501-mRNA-1"/>
    <property type="gene ID" value="TASK_0000610501"/>
</dbReference>
<keyword evidence="2" id="KW-1185">Reference proteome</keyword>
<organism evidence="3">
    <name type="scientific">Taenia asiatica</name>
    <name type="common">Asian tapeworm</name>
    <dbReference type="NCBI Taxonomy" id="60517"/>
    <lineage>
        <taxon>Eukaryota</taxon>
        <taxon>Metazoa</taxon>
        <taxon>Spiralia</taxon>
        <taxon>Lophotrochozoa</taxon>
        <taxon>Platyhelminthes</taxon>
        <taxon>Cestoda</taxon>
        <taxon>Eucestoda</taxon>
        <taxon>Cyclophyllidea</taxon>
        <taxon>Taeniidae</taxon>
        <taxon>Taenia</taxon>
    </lineage>
</organism>
<sequence length="316" mass="35096">MTQMWDGDDLMESLQLPEDCFEQDTQEWPFAGPITLDKGTHAIPFATRIPPGFNPTITYERKGEHHQKATVTHYTCVSVQVDAQPASGGTLLTLLSDKLPLEVTSCGGLPPVVNGMYAPGCVQLVDLKYKGAKALIIVDKKCVLPKDTIRITIYADNAKAVHGAYADLITSTNLPEIGLSDRNDVITEKKSPSVQLLDRCTKQRMKHKFNKAFVSRVGDTFPPGDTNATPTGRLRGGMDDKRLMPEDSRQAACTLELKVPEDAEPSIEAGENRIRYQLRVYLDVRGQRSTENRVQLIAVAEQLRHNYVVKYIDLTN</sequence>
<proteinExistence type="predicted"/>
<dbReference type="Proteomes" id="UP000282613">
    <property type="component" value="Unassembled WGS sequence"/>
</dbReference>
<dbReference type="OrthoDB" id="6251420at2759"/>
<dbReference type="AlphaFoldDB" id="A0A0R3W772"/>
<name>A0A0R3W772_TAEAS</name>
<evidence type="ECO:0000313" key="2">
    <source>
        <dbReference type="Proteomes" id="UP000282613"/>
    </source>
</evidence>
<evidence type="ECO:0000313" key="3">
    <source>
        <dbReference type="WBParaSite" id="TASK_0000610501-mRNA-1"/>
    </source>
</evidence>